<dbReference type="Gene3D" id="3.40.50.1820">
    <property type="entry name" value="alpha/beta hydrolase"/>
    <property type="match status" value="1"/>
</dbReference>
<dbReference type="PROSITE" id="PS51257">
    <property type="entry name" value="PROKAR_LIPOPROTEIN"/>
    <property type="match status" value="1"/>
</dbReference>
<sequence length="305" mass="35508">MPNLEKIIYILTILFLFSCRTYTKEELTINSESYELIVPRNHKELLILFPGFGGNNQTVKSESNLIKSVLDKNISVLIININRNLFLNKLEKEKTTKLVWKIISENNINGNDIYIGGFSAGGNLALQLGKHLTFYKNGEFSPKGIFVVDSPVDLIQLYKNCEQKVEQNNSILVNESTFLLNYLNQKIGKPNENLEEYKIFSPYLDTLKYIENVKFKETELVFYTEPAFEFNRTVYNRGFEQTNSFQLKNLHNELKKNGFKTSYIASKNRGYRKNGKRNPHSWSIINEREILEWIKKKTMPNTTCN</sequence>
<dbReference type="EMBL" id="OENE01000048">
    <property type="protein sequence ID" value="SOU89784.1"/>
    <property type="molecule type" value="Genomic_DNA"/>
</dbReference>
<dbReference type="InterPro" id="IPR029058">
    <property type="entry name" value="AB_hydrolase_fold"/>
</dbReference>
<evidence type="ECO:0000313" key="2">
    <source>
        <dbReference type="Proteomes" id="UP000490060"/>
    </source>
</evidence>
<dbReference type="Proteomes" id="UP000490060">
    <property type="component" value="Unassembled WGS sequence"/>
</dbReference>
<evidence type="ECO:0000313" key="1">
    <source>
        <dbReference type="EMBL" id="SOU89784.1"/>
    </source>
</evidence>
<protein>
    <recommendedName>
        <fullName evidence="3">Esterase</fullName>
    </recommendedName>
</protein>
<accession>A0A2I2MD00</accession>
<dbReference type="AlphaFoldDB" id="A0A2I2MD00"/>
<proteinExistence type="predicted"/>
<dbReference type="SUPFAM" id="SSF53474">
    <property type="entry name" value="alpha/beta-Hydrolases"/>
    <property type="match status" value="1"/>
</dbReference>
<evidence type="ECO:0008006" key="3">
    <source>
        <dbReference type="Google" id="ProtNLM"/>
    </source>
</evidence>
<organism evidence="1 2">
    <name type="scientific">Tenacibaculum finnmarkense genomovar ulcerans</name>
    <dbReference type="NCBI Taxonomy" id="2781388"/>
    <lineage>
        <taxon>Bacteria</taxon>
        <taxon>Pseudomonadati</taxon>
        <taxon>Bacteroidota</taxon>
        <taxon>Flavobacteriia</taxon>
        <taxon>Flavobacteriales</taxon>
        <taxon>Flavobacteriaceae</taxon>
        <taxon>Tenacibaculum</taxon>
        <taxon>Tenacibaculum finnmarkense</taxon>
    </lineage>
</organism>
<gene>
    <name evidence="1" type="ORF">TNO010_520172</name>
</gene>
<reference evidence="1 2" key="1">
    <citation type="submission" date="2017-11" db="EMBL/GenBank/DDBJ databases">
        <authorList>
            <person name="Duchaud E."/>
        </authorList>
    </citation>
    <scope>NUCLEOTIDE SEQUENCE [LARGE SCALE GENOMIC DNA]</scope>
    <source>
        <strain evidence="1 2">TNO010</strain>
    </source>
</reference>
<name>A0A2I2MD00_9FLAO</name>